<evidence type="ECO:0000256" key="1">
    <source>
        <dbReference type="SAM" id="MobiDB-lite"/>
    </source>
</evidence>
<feature type="region of interest" description="Disordered" evidence="1">
    <location>
        <begin position="33"/>
        <end position="61"/>
    </location>
</feature>
<reference evidence="2 3" key="1">
    <citation type="submission" date="2017-10" db="EMBL/GenBank/DDBJ databases">
        <title>Comparative genomics between pathogenic Norcardia.</title>
        <authorList>
            <person name="Zeng L."/>
        </authorList>
    </citation>
    <scope>NUCLEOTIDE SEQUENCE [LARGE SCALE GENOMIC DNA]</scope>
    <source>
        <strain evidence="2 3">NC_YFY_NT001</strain>
    </source>
</reference>
<dbReference type="AlphaFoldDB" id="A0A291RTG5"/>
<feature type="compositionally biased region" description="Polar residues" evidence="1">
    <location>
        <begin position="33"/>
        <end position="44"/>
    </location>
</feature>
<sequence>MLFVSVGTAGAAVPVGPGPTGTYVVEPQPSNCHYQQSADGQTLPDSRCTPGATNPKVTPDTLDSTICKSGYTRSIRPPVSITDREKALNAKSYDYTGALSAAEYDHLVPLEVGGDPNDPRNLWVEPDASPNAKDDVENRLHQLVCDRTVSLQAAQEAIATDWTTALAKVGG</sequence>
<dbReference type="Proteomes" id="UP000221961">
    <property type="component" value="Chromosome"/>
</dbReference>
<evidence type="ECO:0000313" key="2">
    <source>
        <dbReference type="EMBL" id="ATL70524.1"/>
    </source>
</evidence>
<dbReference type="RefSeq" id="WP_098697493.1">
    <property type="nucleotide sequence ID" value="NZ_JAAFZG010000003.1"/>
</dbReference>
<accession>A0A291RTG5</accession>
<organism evidence="2 3">
    <name type="scientific">Nocardia terpenica</name>
    <dbReference type="NCBI Taxonomy" id="455432"/>
    <lineage>
        <taxon>Bacteria</taxon>
        <taxon>Bacillati</taxon>
        <taxon>Actinomycetota</taxon>
        <taxon>Actinomycetes</taxon>
        <taxon>Mycobacteriales</taxon>
        <taxon>Nocardiaceae</taxon>
        <taxon>Nocardia</taxon>
    </lineage>
</organism>
<evidence type="ECO:0000313" key="3">
    <source>
        <dbReference type="Proteomes" id="UP000221961"/>
    </source>
</evidence>
<gene>
    <name evidence="2" type="ORF">CRH09_34450</name>
</gene>
<dbReference type="EMBL" id="CP023778">
    <property type="protein sequence ID" value="ATL70524.1"/>
    <property type="molecule type" value="Genomic_DNA"/>
</dbReference>
<proteinExistence type="predicted"/>
<dbReference type="KEGG" id="ntp:CRH09_34450"/>
<feature type="compositionally biased region" description="Polar residues" evidence="1">
    <location>
        <begin position="51"/>
        <end position="61"/>
    </location>
</feature>
<name>A0A291RTG5_9NOCA</name>
<protein>
    <submittedName>
        <fullName evidence="2">Uncharacterized protein</fullName>
    </submittedName>
</protein>